<dbReference type="Proteomes" id="UP001162001">
    <property type="component" value="Segment"/>
</dbReference>
<keyword evidence="4" id="KW-1015">Disulfide bond</keyword>
<dbReference type="InterPro" id="IPR050097">
    <property type="entry name" value="Ferredoxin-NADP_redctase_2"/>
</dbReference>
<accession>A0A7D3QW64</accession>
<evidence type="ECO:0000256" key="4">
    <source>
        <dbReference type="ARBA" id="ARBA00023157"/>
    </source>
</evidence>
<dbReference type="InterPro" id="IPR023753">
    <property type="entry name" value="FAD/NAD-binding_dom"/>
</dbReference>
<evidence type="ECO:0000313" key="8">
    <source>
        <dbReference type="Proteomes" id="UP001162001"/>
    </source>
</evidence>
<organism evidence="7 8">
    <name type="scientific">Fadolivirus FV1/VV64</name>
    <dbReference type="NCBI Taxonomy" id="3070911"/>
    <lineage>
        <taxon>Viruses</taxon>
        <taxon>Varidnaviria</taxon>
        <taxon>Bamfordvirae</taxon>
        <taxon>Nucleocytoviricota</taxon>
        <taxon>Megaviricetes</taxon>
        <taxon>Imitervirales</taxon>
        <taxon>Mimiviridae</taxon>
        <taxon>Klosneuvirinae</taxon>
        <taxon>Fadolivirus</taxon>
        <taxon>Fadolivirus algeromassiliense</taxon>
    </lineage>
</organism>
<reference evidence="7 8" key="1">
    <citation type="submission" date="2020-04" db="EMBL/GenBank/DDBJ databases">
        <title>Advantages and limits of metagenomic assembly and binning of a giant virus.</title>
        <authorList>
            <person name="Schulz F."/>
            <person name="Andreani J."/>
            <person name="Francis R."/>
            <person name="Boudjemaa H."/>
            <person name="Bou Khalil J.Y."/>
            <person name="Lee J."/>
            <person name="La Scola B."/>
            <person name="Woyke T."/>
        </authorList>
    </citation>
    <scope>NUCLEOTIDE SEQUENCE [LARGE SCALE GENOMIC DNA]</scope>
    <source>
        <strain evidence="7 8">FV1/VV64</strain>
    </source>
</reference>
<dbReference type="InterPro" id="IPR008255">
    <property type="entry name" value="Pyr_nucl-diS_OxRdtase_2_AS"/>
</dbReference>
<evidence type="ECO:0000256" key="2">
    <source>
        <dbReference type="ARBA" id="ARBA00022827"/>
    </source>
</evidence>
<dbReference type="InterPro" id="IPR036188">
    <property type="entry name" value="FAD/NAD-bd_sf"/>
</dbReference>
<dbReference type="Pfam" id="PF07992">
    <property type="entry name" value="Pyr_redox_2"/>
    <property type="match status" value="1"/>
</dbReference>
<keyword evidence="3" id="KW-0560">Oxidoreductase</keyword>
<protein>
    <submittedName>
        <fullName evidence="7">Thioredoxin-disulfide reductase</fullName>
    </submittedName>
</protein>
<gene>
    <name evidence="7" type="ORF">Fadolivirus_1_748</name>
</gene>
<evidence type="ECO:0000256" key="5">
    <source>
        <dbReference type="ARBA" id="ARBA00023284"/>
    </source>
</evidence>
<evidence type="ECO:0000256" key="1">
    <source>
        <dbReference type="ARBA" id="ARBA00022630"/>
    </source>
</evidence>
<keyword evidence="5" id="KW-0676">Redox-active center</keyword>
<sequence>MSKELYNKYKDQYIQAKKGMAEKVIIIGGGCAGLTAGIYAGRAELEPLLFAGNLEDKGGLLTKTSVVENFPSYPDGILGFDLIQNMENQAVKYGTKVIDEDIVNVDFSKKPFSVTDAQGHIYYAQTVIVATGSKPNKLGLEREDELWSRGISSCAVCDGALYKGKKIMVVGGGDSACEEASFLTKFSDVVLVHRRDTFRASKAMQSKVLNNPKIKIIFNTVLETLNGTDKLESVVLKNLKTNETTEMKVDGLFYGLGLKPNTSLFTGKLDMDEEGYIKKVGNHHFETMTSIEGVFVAGDSNDKVYRQAIIAAGDGCKAAMDANNYLNH</sequence>
<dbReference type="Gene3D" id="3.50.50.60">
    <property type="entry name" value="FAD/NAD(P)-binding domain"/>
    <property type="match status" value="2"/>
</dbReference>
<keyword evidence="1" id="KW-0285">Flavoprotein</keyword>
<dbReference type="SUPFAM" id="SSF51905">
    <property type="entry name" value="FAD/NAD(P)-binding domain"/>
    <property type="match status" value="1"/>
</dbReference>
<dbReference type="PROSITE" id="PS00573">
    <property type="entry name" value="PYRIDINE_REDOX_2"/>
    <property type="match status" value="1"/>
</dbReference>
<name>A0A7D3QW64_9VIRU</name>
<evidence type="ECO:0000256" key="3">
    <source>
        <dbReference type="ARBA" id="ARBA00023002"/>
    </source>
</evidence>
<dbReference type="NCBIfam" id="TIGR01292">
    <property type="entry name" value="TRX_reduct"/>
    <property type="match status" value="1"/>
</dbReference>
<evidence type="ECO:0000259" key="6">
    <source>
        <dbReference type="Pfam" id="PF07992"/>
    </source>
</evidence>
<proteinExistence type="predicted"/>
<dbReference type="PANTHER" id="PTHR48105">
    <property type="entry name" value="THIOREDOXIN REDUCTASE 1-RELATED-RELATED"/>
    <property type="match status" value="1"/>
</dbReference>
<dbReference type="GO" id="GO:0019430">
    <property type="term" value="P:removal of superoxide radicals"/>
    <property type="evidence" value="ECO:0007669"/>
    <property type="project" value="InterPro"/>
</dbReference>
<dbReference type="PRINTS" id="PR00469">
    <property type="entry name" value="PNDRDTASEII"/>
</dbReference>
<dbReference type="PRINTS" id="PR00368">
    <property type="entry name" value="FADPNR"/>
</dbReference>
<dbReference type="EMBL" id="MT418680">
    <property type="protein sequence ID" value="QKF94206.1"/>
    <property type="molecule type" value="Genomic_DNA"/>
</dbReference>
<keyword evidence="8" id="KW-1185">Reference proteome</keyword>
<keyword evidence="2" id="KW-0274">FAD</keyword>
<feature type="domain" description="FAD/NAD(P)-binding" evidence="6">
    <location>
        <begin position="23"/>
        <end position="315"/>
    </location>
</feature>
<evidence type="ECO:0000313" key="7">
    <source>
        <dbReference type="EMBL" id="QKF94206.1"/>
    </source>
</evidence>
<dbReference type="GO" id="GO:0004791">
    <property type="term" value="F:thioredoxin-disulfide reductase (NADPH) activity"/>
    <property type="evidence" value="ECO:0007669"/>
    <property type="project" value="InterPro"/>
</dbReference>
<dbReference type="InterPro" id="IPR005982">
    <property type="entry name" value="Thioredox_Rdtase"/>
</dbReference>